<evidence type="ECO:0000313" key="4">
    <source>
        <dbReference type="EMBL" id="ELU40543.1"/>
    </source>
</evidence>
<dbReference type="AlphaFoldDB" id="L8WUU9"/>
<dbReference type="Proteomes" id="UP000011668">
    <property type="component" value="Unassembled WGS sequence"/>
</dbReference>
<feature type="region of interest" description="Disordered" evidence="2">
    <location>
        <begin position="186"/>
        <end position="207"/>
    </location>
</feature>
<dbReference type="EMBL" id="AFRT01001409">
    <property type="protein sequence ID" value="ELU40543.1"/>
    <property type="molecule type" value="Genomic_DNA"/>
</dbReference>
<keyword evidence="5" id="KW-1185">Reference proteome</keyword>
<evidence type="ECO:0000256" key="2">
    <source>
        <dbReference type="SAM" id="MobiDB-lite"/>
    </source>
</evidence>
<dbReference type="PROSITE" id="PS50137">
    <property type="entry name" value="DS_RBD"/>
    <property type="match status" value="1"/>
</dbReference>
<proteinExistence type="predicted"/>
<evidence type="ECO:0000256" key="1">
    <source>
        <dbReference type="PROSITE-ProRule" id="PRU00266"/>
    </source>
</evidence>
<feature type="domain" description="DRBM" evidence="3">
    <location>
        <begin position="328"/>
        <end position="395"/>
    </location>
</feature>
<accession>L8WUU9</accession>
<dbReference type="InterPro" id="IPR014720">
    <property type="entry name" value="dsRBD_dom"/>
</dbReference>
<sequence>MPMSINFSEKALKSLMSPPPPAQPLRDLMLTIGSSKDLKVLAMTGRDLLKCCVRSRKFKPPIDADFEVNVDEDISERNLARVARESLLLQRLKVDDVANNPIDVAQIFCAYVGATFACSLKEEGSNQIHDSINDLCVMILDDNAREAADSNSHERMLSIAGLQRMNTPIKPEPALSYASSTRASSTTHFFEDRSNESVSSGRSPPPLSYGAHYQQPFQPYYHTPNATMIPPHMQPPHSLHARFSPYSPGPGGPVHTSSPAALAHPQPQYNVQPPQGIASQTVYPTQPPLGAMPPGGYPAMGIGPNSGFAPPAPGPAPAPVAAPQQTQGFISLINEMAMKNRRSVSWQQAKVGQQHMPEWTMWLFLDGELRGQGTAPTKQAAKELASKAALQALGWIQG</sequence>
<dbReference type="Pfam" id="PF00035">
    <property type="entry name" value="dsrm"/>
    <property type="match status" value="1"/>
</dbReference>
<reference evidence="4 5" key="1">
    <citation type="journal article" date="2013" name="Nat. Commun.">
        <title>The evolution and pathogenic mechanisms of the rice sheath blight pathogen.</title>
        <authorList>
            <person name="Zheng A."/>
            <person name="Lin R."/>
            <person name="Xu L."/>
            <person name="Qin P."/>
            <person name="Tang C."/>
            <person name="Ai P."/>
            <person name="Zhang D."/>
            <person name="Liu Y."/>
            <person name="Sun Z."/>
            <person name="Feng H."/>
            <person name="Wang Y."/>
            <person name="Chen Y."/>
            <person name="Liang X."/>
            <person name="Fu R."/>
            <person name="Li Q."/>
            <person name="Zhang J."/>
            <person name="Yu X."/>
            <person name="Xie Z."/>
            <person name="Ding L."/>
            <person name="Guan P."/>
            <person name="Tang J."/>
            <person name="Liang Y."/>
            <person name="Wang S."/>
            <person name="Deng Q."/>
            <person name="Li S."/>
            <person name="Zhu J."/>
            <person name="Wang L."/>
            <person name="Liu H."/>
            <person name="Li P."/>
        </authorList>
    </citation>
    <scope>NUCLEOTIDE SEQUENCE [LARGE SCALE GENOMIC DNA]</scope>
    <source>
        <strain evidence="5">AG-1 IA</strain>
    </source>
</reference>
<organism evidence="4 5">
    <name type="scientific">Thanatephorus cucumeris (strain AG1-IA)</name>
    <name type="common">Rice sheath blight fungus</name>
    <name type="synonym">Rhizoctonia solani</name>
    <dbReference type="NCBI Taxonomy" id="983506"/>
    <lineage>
        <taxon>Eukaryota</taxon>
        <taxon>Fungi</taxon>
        <taxon>Dikarya</taxon>
        <taxon>Basidiomycota</taxon>
        <taxon>Agaricomycotina</taxon>
        <taxon>Agaricomycetes</taxon>
        <taxon>Cantharellales</taxon>
        <taxon>Ceratobasidiaceae</taxon>
        <taxon>Rhizoctonia</taxon>
        <taxon>Rhizoctonia solani AG-1</taxon>
    </lineage>
</organism>
<name>L8WUU9_THACA</name>
<evidence type="ECO:0000313" key="5">
    <source>
        <dbReference type="Proteomes" id="UP000011668"/>
    </source>
</evidence>
<dbReference type="OrthoDB" id="3246846at2759"/>
<dbReference type="HOGENOM" id="CLU_698587_0_0_1"/>
<protein>
    <submittedName>
        <fullName evidence="4">Dsrm domain-containing protein</fullName>
    </submittedName>
</protein>
<keyword evidence="1" id="KW-0694">RNA-binding</keyword>
<feature type="region of interest" description="Disordered" evidence="2">
    <location>
        <begin position="234"/>
        <end position="263"/>
    </location>
</feature>
<dbReference type="SMART" id="SM00358">
    <property type="entry name" value="DSRM"/>
    <property type="match status" value="1"/>
</dbReference>
<dbReference type="STRING" id="983506.L8WUU9"/>
<dbReference type="GO" id="GO:0003723">
    <property type="term" value="F:RNA binding"/>
    <property type="evidence" value="ECO:0007669"/>
    <property type="project" value="UniProtKB-UniRule"/>
</dbReference>
<comment type="caution">
    <text evidence="4">The sequence shown here is derived from an EMBL/GenBank/DDBJ whole genome shotgun (WGS) entry which is preliminary data.</text>
</comment>
<dbReference type="Gene3D" id="3.30.160.20">
    <property type="match status" value="1"/>
</dbReference>
<dbReference type="SUPFAM" id="SSF54768">
    <property type="entry name" value="dsRNA-binding domain-like"/>
    <property type="match status" value="1"/>
</dbReference>
<gene>
    <name evidence="4" type="ORF">AG1IA_05427</name>
</gene>
<evidence type="ECO:0000259" key="3">
    <source>
        <dbReference type="PROSITE" id="PS50137"/>
    </source>
</evidence>